<evidence type="ECO:0000256" key="4">
    <source>
        <dbReference type="ARBA" id="ARBA00023203"/>
    </source>
</evidence>
<dbReference type="Gene3D" id="3.40.20.10">
    <property type="entry name" value="Severin"/>
    <property type="match status" value="1"/>
</dbReference>
<dbReference type="InterPro" id="IPR017904">
    <property type="entry name" value="ADF/Cofilin"/>
</dbReference>
<proteinExistence type="inferred from homology"/>
<comment type="caution">
    <text evidence="7">The sequence shown here is derived from an EMBL/GenBank/DDBJ whole genome shotgun (WGS) entry which is preliminary data.</text>
</comment>
<sequence>MSNPSGLTITDSCITTFNELRSGRGANKPRFIIYKISDDEQQAVVDEVSSEQDYEVFRQKLSSATHGNGHPAPRYAVYDVEYDLGMDGKRYGIPSGI</sequence>
<name>A0A9W9KGM8_9EURO</name>
<evidence type="ECO:0000259" key="6">
    <source>
        <dbReference type="PROSITE" id="PS51263"/>
    </source>
</evidence>
<keyword evidence="8" id="KW-1185">Reference proteome</keyword>
<dbReference type="RefSeq" id="XP_056514791.1">
    <property type="nucleotide sequence ID" value="XM_056653724.1"/>
</dbReference>
<evidence type="ECO:0000256" key="3">
    <source>
        <dbReference type="ARBA" id="ARBA00015630"/>
    </source>
</evidence>
<dbReference type="GO" id="GO:0030042">
    <property type="term" value="P:actin filament depolymerization"/>
    <property type="evidence" value="ECO:0007669"/>
    <property type="project" value="InterPro"/>
</dbReference>
<comment type="subcellular location">
    <subcellularLocation>
        <location evidence="1">Nucleus matrix</location>
    </subcellularLocation>
</comment>
<dbReference type="GO" id="GO:0016363">
    <property type="term" value="C:nuclear matrix"/>
    <property type="evidence" value="ECO:0007669"/>
    <property type="project" value="UniProtKB-SubCell"/>
</dbReference>
<dbReference type="InterPro" id="IPR002108">
    <property type="entry name" value="ADF-H"/>
</dbReference>
<dbReference type="InterPro" id="IPR029006">
    <property type="entry name" value="ADF-H/Gelsolin-like_dom_sf"/>
</dbReference>
<dbReference type="OrthoDB" id="10249245at2759"/>
<evidence type="ECO:0000256" key="5">
    <source>
        <dbReference type="ARBA" id="ARBA00032427"/>
    </source>
</evidence>
<dbReference type="PANTHER" id="PTHR11913">
    <property type="entry name" value="COFILIN-RELATED"/>
    <property type="match status" value="1"/>
</dbReference>
<evidence type="ECO:0000256" key="2">
    <source>
        <dbReference type="ARBA" id="ARBA00006844"/>
    </source>
</evidence>
<evidence type="ECO:0000313" key="8">
    <source>
        <dbReference type="Proteomes" id="UP001141434"/>
    </source>
</evidence>
<gene>
    <name evidence="7" type="ORF">NUU61_003142</name>
</gene>
<dbReference type="Pfam" id="PF00241">
    <property type="entry name" value="Cofilin_ADF"/>
    <property type="match status" value="1"/>
</dbReference>
<reference evidence="7" key="1">
    <citation type="submission" date="2022-11" db="EMBL/GenBank/DDBJ databases">
        <authorList>
            <person name="Petersen C."/>
        </authorList>
    </citation>
    <scope>NUCLEOTIDE SEQUENCE</scope>
    <source>
        <strain evidence="7">IBT 34128</strain>
    </source>
</reference>
<comment type="similarity">
    <text evidence="2">Belongs to the actin-binding proteins ADF family.</text>
</comment>
<evidence type="ECO:0000313" key="7">
    <source>
        <dbReference type="EMBL" id="KAJ5105795.1"/>
    </source>
</evidence>
<organism evidence="7 8">
    <name type="scientific">Penicillium alfredii</name>
    <dbReference type="NCBI Taxonomy" id="1506179"/>
    <lineage>
        <taxon>Eukaryota</taxon>
        <taxon>Fungi</taxon>
        <taxon>Dikarya</taxon>
        <taxon>Ascomycota</taxon>
        <taxon>Pezizomycotina</taxon>
        <taxon>Eurotiomycetes</taxon>
        <taxon>Eurotiomycetidae</taxon>
        <taxon>Eurotiales</taxon>
        <taxon>Aspergillaceae</taxon>
        <taxon>Penicillium</taxon>
    </lineage>
</organism>
<dbReference type="EMBL" id="JAPMSZ010000004">
    <property type="protein sequence ID" value="KAJ5105795.1"/>
    <property type="molecule type" value="Genomic_DNA"/>
</dbReference>
<dbReference type="AlphaFoldDB" id="A0A9W9KGM8"/>
<dbReference type="GO" id="GO:0015629">
    <property type="term" value="C:actin cytoskeleton"/>
    <property type="evidence" value="ECO:0007669"/>
    <property type="project" value="InterPro"/>
</dbReference>
<dbReference type="SUPFAM" id="SSF55753">
    <property type="entry name" value="Actin depolymerizing proteins"/>
    <property type="match status" value="1"/>
</dbReference>
<dbReference type="PROSITE" id="PS51263">
    <property type="entry name" value="ADF_H"/>
    <property type="match status" value="1"/>
</dbReference>
<accession>A0A9W9KGM8</accession>
<dbReference type="Proteomes" id="UP001141434">
    <property type="component" value="Unassembled WGS sequence"/>
</dbReference>
<protein>
    <recommendedName>
        <fullName evidence="3">Cofilin</fullName>
    </recommendedName>
    <alternativeName>
        <fullName evidence="5">Actin-depolymerizing factor 1</fullName>
    </alternativeName>
</protein>
<keyword evidence="4" id="KW-0009">Actin-binding</keyword>
<dbReference type="GeneID" id="81392892"/>
<reference evidence="7" key="2">
    <citation type="journal article" date="2023" name="IMA Fungus">
        <title>Comparative genomic study of the Penicillium genus elucidates a diverse pangenome and 15 lateral gene transfer events.</title>
        <authorList>
            <person name="Petersen C."/>
            <person name="Sorensen T."/>
            <person name="Nielsen M.R."/>
            <person name="Sondergaard T.E."/>
            <person name="Sorensen J.L."/>
            <person name="Fitzpatrick D.A."/>
            <person name="Frisvad J.C."/>
            <person name="Nielsen K.L."/>
        </authorList>
    </citation>
    <scope>NUCLEOTIDE SEQUENCE</scope>
    <source>
        <strain evidence="7">IBT 34128</strain>
    </source>
</reference>
<evidence type="ECO:0000256" key="1">
    <source>
        <dbReference type="ARBA" id="ARBA00004109"/>
    </source>
</evidence>
<feature type="domain" description="ADF-H" evidence="6">
    <location>
        <begin position="6"/>
        <end position="97"/>
    </location>
</feature>
<dbReference type="GO" id="GO:0003779">
    <property type="term" value="F:actin binding"/>
    <property type="evidence" value="ECO:0007669"/>
    <property type="project" value="UniProtKB-KW"/>
</dbReference>